<evidence type="ECO:0000256" key="1">
    <source>
        <dbReference type="SAM" id="MobiDB-lite"/>
    </source>
</evidence>
<name>A0A922L5D9_DERFA</name>
<dbReference type="AlphaFoldDB" id="A0A922L5D9"/>
<protein>
    <submittedName>
        <fullName evidence="3">Uncharacterized protein</fullName>
    </submittedName>
</protein>
<feature type="transmembrane region" description="Helical" evidence="2">
    <location>
        <begin position="485"/>
        <end position="507"/>
    </location>
</feature>
<proteinExistence type="predicted"/>
<keyword evidence="2" id="KW-0812">Transmembrane</keyword>
<evidence type="ECO:0000256" key="2">
    <source>
        <dbReference type="SAM" id="Phobius"/>
    </source>
</evidence>
<evidence type="ECO:0000313" key="3">
    <source>
        <dbReference type="EMBL" id="KAH9517705.1"/>
    </source>
</evidence>
<keyword evidence="4" id="KW-1185">Reference proteome</keyword>
<organism evidence="3 4">
    <name type="scientific">Dermatophagoides farinae</name>
    <name type="common">American house dust mite</name>
    <dbReference type="NCBI Taxonomy" id="6954"/>
    <lineage>
        <taxon>Eukaryota</taxon>
        <taxon>Metazoa</taxon>
        <taxon>Ecdysozoa</taxon>
        <taxon>Arthropoda</taxon>
        <taxon>Chelicerata</taxon>
        <taxon>Arachnida</taxon>
        <taxon>Acari</taxon>
        <taxon>Acariformes</taxon>
        <taxon>Sarcoptiformes</taxon>
        <taxon>Astigmata</taxon>
        <taxon>Psoroptidia</taxon>
        <taxon>Analgoidea</taxon>
        <taxon>Pyroglyphidae</taxon>
        <taxon>Dermatophagoidinae</taxon>
        <taxon>Dermatophagoides</taxon>
    </lineage>
</organism>
<feature type="region of interest" description="Disordered" evidence="1">
    <location>
        <begin position="251"/>
        <end position="299"/>
    </location>
</feature>
<sequence length="535" mass="60994">MAHMYYHVSSSKGTKIYRLHGRNFYADIVWTPSSYDWNRLVFSVKLFKLMSDQYNNHNHNDDDPPMMKPSTERPDFDPEYLLLENVSTFLIMPTDIEVMVFFTTNEFCIINYFTKNCGRRSTRDLFGCDDDDDDDDGYSEFSDGDDSDRPHNMTIVNIMENDQSFNEPSNNNSNTASMTTAKILLDTIKKSTSNETNKQNKRKMSTLTPPMPLPTMATSTSTNSIVKNISTADSIVSSSKFVSTKTTTVMPIFPSKNDDDDDDNGTQPNETNLSRATTAVQRPSITTDNSIVESHEKRNKKDEIEQIIVTTESSSVLCHIITATNDNNNKKNKKISKTTKIPPIHSIATVTSNYDLDSNKPTNSHVIENHVVNKSIHHSSSEKKPNKETHDDVDGDVNEKIFSQEITCDIDCVMLKLKEMKNLDQRKRGMSKNFDNNNDDVDEYLSSSNNYSIKSIINIMIKSDIIHGHFLKNGSFIIGRIIFRALKFVIITSLIIGSIIMLIILSIHRLRFKDFRADIFLYIMLSFFTQKLKQT</sequence>
<accession>A0A922L5D9</accession>
<reference evidence="3" key="2">
    <citation type="journal article" date="2022" name="Res Sq">
        <title>Comparative Genomics Reveals Insights into the Divergent Evolution of Astigmatic Mites and Household Pest Adaptations.</title>
        <authorList>
            <person name="Xiong Q."/>
            <person name="Wan A.T.-Y."/>
            <person name="Liu X.-Y."/>
            <person name="Fung C.S.-H."/>
            <person name="Xiao X."/>
            <person name="Malainual N."/>
            <person name="Hou J."/>
            <person name="Wang L."/>
            <person name="Wang M."/>
            <person name="Yang K."/>
            <person name="Cui Y."/>
            <person name="Leung E."/>
            <person name="Nong W."/>
            <person name="Shin S.-K."/>
            <person name="Au S."/>
            <person name="Jeong K.Y."/>
            <person name="Chew F.T."/>
            <person name="Hui J."/>
            <person name="Leung T.F."/>
            <person name="Tungtrongchitr A."/>
            <person name="Zhong N."/>
            <person name="Liu Z."/>
            <person name="Tsui S."/>
        </authorList>
    </citation>
    <scope>NUCLEOTIDE SEQUENCE</scope>
    <source>
        <strain evidence="3">Derf</strain>
        <tissue evidence="3">Whole organism</tissue>
    </source>
</reference>
<gene>
    <name evidence="3" type="ORF">DERF_008346</name>
</gene>
<dbReference type="Proteomes" id="UP000790347">
    <property type="component" value="Unassembled WGS sequence"/>
</dbReference>
<keyword evidence="2" id="KW-0472">Membrane</keyword>
<feature type="compositionally biased region" description="Polar residues" evidence="1">
    <location>
        <begin position="265"/>
        <end position="292"/>
    </location>
</feature>
<dbReference type="EMBL" id="ASGP02000003">
    <property type="protein sequence ID" value="KAH9517705.1"/>
    <property type="molecule type" value="Genomic_DNA"/>
</dbReference>
<keyword evidence="2" id="KW-1133">Transmembrane helix</keyword>
<feature type="region of interest" description="Disordered" evidence="1">
    <location>
        <begin position="190"/>
        <end position="214"/>
    </location>
</feature>
<reference evidence="3" key="1">
    <citation type="submission" date="2013-05" db="EMBL/GenBank/DDBJ databases">
        <authorList>
            <person name="Yim A.K.Y."/>
            <person name="Chan T.F."/>
            <person name="Ji K.M."/>
            <person name="Liu X.Y."/>
            <person name="Zhou J.W."/>
            <person name="Li R.Q."/>
            <person name="Yang K.Y."/>
            <person name="Li J."/>
            <person name="Li M."/>
            <person name="Law P.T.W."/>
            <person name="Wu Y.L."/>
            <person name="Cai Z.L."/>
            <person name="Qin H."/>
            <person name="Bao Y."/>
            <person name="Leung R.K.K."/>
            <person name="Ng P.K.S."/>
            <person name="Zou J."/>
            <person name="Zhong X.J."/>
            <person name="Ran P.X."/>
            <person name="Zhong N.S."/>
            <person name="Liu Z.G."/>
            <person name="Tsui S.K.W."/>
        </authorList>
    </citation>
    <scope>NUCLEOTIDE SEQUENCE</scope>
    <source>
        <strain evidence="3">Derf</strain>
        <tissue evidence="3">Whole organism</tissue>
    </source>
</reference>
<comment type="caution">
    <text evidence="3">The sequence shown here is derived from an EMBL/GenBank/DDBJ whole genome shotgun (WGS) entry which is preliminary data.</text>
</comment>
<evidence type="ECO:0000313" key="4">
    <source>
        <dbReference type="Proteomes" id="UP000790347"/>
    </source>
</evidence>